<protein>
    <recommendedName>
        <fullName evidence="2">Coat F domain protein</fullName>
    </recommendedName>
</protein>
<accession>A0A485M364</accession>
<gene>
    <name evidence="1" type="ORF">SCFA_3190002</name>
</gene>
<sequence length="72" mass="8464">MQLTEMELFYIQEQLRSEALAIAKSMASANQSTDPRLQQMYSRVADRHRTHYETILINLQNIAPQGQYQTQY</sequence>
<dbReference type="EMBL" id="CAADRN010000245">
    <property type="protein sequence ID" value="VFU15868.1"/>
    <property type="molecule type" value="Genomic_DNA"/>
</dbReference>
<reference evidence="1" key="1">
    <citation type="submission" date="2019-03" db="EMBL/GenBank/DDBJ databases">
        <authorList>
            <person name="Hao L."/>
        </authorList>
    </citation>
    <scope>NUCLEOTIDE SEQUENCE</scope>
</reference>
<evidence type="ECO:0008006" key="2">
    <source>
        <dbReference type="Google" id="ProtNLM"/>
    </source>
</evidence>
<dbReference type="AlphaFoldDB" id="A0A485M364"/>
<proteinExistence type="predicted"/>
<name>A0A485M364_9ZZZZ</name>
<evidence type="ECO:0000313" key="1">
    <source>
        <dbReference type="EMBL" id="VFU15868.1"/>
    </source>
</evidence>
<organism evidence="1">
    <name type="scientific">anaerobic digester metagenome</name>
    <dbReference type="NCBI Taxonomy" id="1263854"/>
    <lineage>
        <taxon>unclassified sequences</taxon>
        <taxon>metagenomes</taxon>
        <taxon>ecological metagenomes</taxon>
    </lineage>
</organism>